<evidence type="ECO:0000313" key="2">
    <source>
        <dbReference type="Proteomes" id="UP001281147"/>
    </source>
</evidence>
<protein>
    <submittedName>
        <fullName evidence="1">Uncharacterized protein</fullName>
    </submittedName>
</protein>
<dbReference type="Proteomes" id="UP001281147">
    <property type="component" value="Unassembled WGS sequence"/>
</dbReference>
<organism evidence="1 2">
    <name type="scientific">Vermiconidia calcicola</name>
    <dbReference type="NCBI Taxonomy" id="1690605"/>
    <lineage>
        <taxon>Eukaryota</taxon>
        <taxon>Fungi</taxon>
        <taxon>Dikarya</taxon>
        <taxon>Ascomycota</taxon>
        <taxon>Pezizomycotina</taxon>
        <taxon>Dothideomycetes</taxon>
        <taxon>Dothideomycetidae</taxon>
        <taxon>Mycosphaerellales</taxon>
        <taxon>Extremaceae</taxon>
        <taxon>Vermiconidia</taxon>
    </lineage>
</organism>
<sequence>MASQTTSSADRIRELSAINADVAAMLQSAGQAVNSLTNRPLDRSGEDEDGYLADARKAATVDERKEAFEENTKAYYNRLQAIVARLRRQAYALEEAGIIAPEAPSLSSGAHQRQAGHGAGTQRGHPPAAPAQETERITNGGLGNLDVGWLNSRGNKVGAEKENELVQEARKLLEKTLMSSQSSKGVNGVEH</sequence>
<keyword evidence="2" id="KW-1185">Reference proteome</keyword>
<evidence type="ECO:0000313" key="1">
    <source>
        <dbReference type="EMBL" id="KAK3706827.1"/>
    </source>
</evidence>
<comment type="caution">
    <text evidence="1">The sequence shown here is derived from an EMBL/GenBank/DDBJ whole genome shotgun (WGS) entry which is preliminary data.</text>
</comment>
<proteinExistence type="predicted"/>
<reference evidence="1" key="1">
    <citation type="submission" date="2023-07" db="EMBL/GenBank/DDBJ databases">
        <title>Black Yeasts Isolated from many extreme environments.</title>
        <authorList>
            <person name="Coleine C."/>
            <person name="Stajich J.E."/>
            <person name="Selbmann L."/>
        </authorList>
    </citation>
    <scope>NUCLEOTIDE SEQUENCE</scope>
    <source>
        <strain evidence="1">CCFEE 5714</strain>
    </source>
</reference>
<dbReference type="EMBL" id="JAUTXU010000116">
    <property type="protein sequence ID" value="KAK3706827.1"/>
    <property type="molecule type" value="Genomic_DNA"/>
</dbReference>
<gene>
    <name evidence="1" type="ORF">LTR37_012506</name>
</gene>
<name>A0ACC3MZ13_9PEZI</name>
<accession>A0ACC3MZ13</accession>